<feature type="chain" id="PRO_5037876612" evidence="1">
    <location>
        <begin position="29"/>
        <end position="879"/>
    </location>
</feature>
<dbReference type="SUPFAM" id="SSF49785">
    <property type="entry name" value="Galactose-binding domain-like"/>
    <property type="match status" value="2"/>
</dbReference>
<evidence type="ECO:0000313" key="3">
    <source>
        <dbReference type="Proteomes" id="UP000611762"/>
    </source>
</evidence>
<dbReference type="Proteomes" id="UP000611762">
    <property type="component" value="Unassembled WGS sequence"/>
</dbReference>
<proteinExistence type="predicted"/>
<accession>A0A926DKA6</accession>
<dbReference type="Gene3D" id="2.60.120.260">
    <property type="entry name" value="Galactose-binding domain-like"/>
    <property type="match status" value="3"/>
</dbReference>
<gene>
    <name evidence="2" type="ORF">H8698_00180</name>
</gene>
<reference evidence="2" key="1">
    <citation type="submission" date="2020-08" db="EMBL/GenBank/DDBJ databases">
        <title>Genome public.</title>
        <authorList>
            <person name="Liu C."/>
            <person name="Sun Q."/>
        </authorList>
    </citation>
    <scope>NUCLEOTIDE SEQUENCE</scope>
    <source>
        <strain evidence="2">H8</strain>
    </source>
</reference>
<feature type="signal peptide" evidence="1">
    <location>
        <begin position="1"/>
        <end position="28"/>
    </location>
</feature>
<evidence type="ECO:0000256" key="1">
    <source>
        <dbReference type="SAM" id="SignalP"/>
    </source>
</evidence>
<organism evidence="2 3">
    <name type="scientific">Congzhengia minquanensis</name>
    <dbReference type="NCBI Taxonomy" id="2763657"/>
    <lineage>
        <taxon>Bacteria</taxon>
        <taxon>Bacillati</taxon>
        <taxon>Bacillota</taxon>
        <taxon>Clostridia</taxon>
        <taxon>Eubacteriales</taxon>
        <taxon>Oscillospiraceae</taxon>
        <taxon>Congzhengia</taxon>
    </lineage>
</organism>
<dbReference type="AlphaFoldDB" id="A0A926DKA6"/>
<dbReference type="InterPro" id="IPR008979">
    <property type="entry name" value="Galactose-bd-like_sf"/>
</dbReference>
<sequence length="879" mass="95310">MEFHVKKKFAMLLSLIMVLATCAVQVSAESTVSVKQVDADTNFSRIEFTTTTDGEPASGVTVLAGEEYSFTFTPQKTGSYSAWFLRPQSFQVSDSSNTIAFSVEDSDGVIYDVPSYKALYHSQMAGINPVLERINGAAGASPRNFDLTAGVEYTVKITPSADLAPLYSVDFRCLDLPINDKTAISPADITNTSITDNAAIVRIPASFEGATAIDPEYTLVGNYAAVDLARKDSQYRSMHPGTSWVEYTLDVETPGVYAITTYTGTYGFSGTKIIQNHFSLDGVLITSFSKEVEPAGQKFFETTSQFYLSGGRHTLKISTAGSQQGAYIGAIKFDLQTEANNMSVLDVSDTSAPVFATEPFFAGSAGAINADKYWTINNGESISLKFKSDTVKTLELYAKKIEVPEGASIEYVLDAEAPVETPLMKYGTIFEDKEITDGEHTLTITSKTDGVKISTLSFREKLTQNPAITDIASEGDTAIDLFSYTSSSGDVCAANEGTSLGFGAGSEIKYTINIQKDGLYTVYMNSLTPQCGFDIYVDDGSEPLTGFMHKYIESNGTNSDKVPLYDNTNVSYNRVIDRQLIMYGVQLNKGEHTFTLKFNNGYKSTSSTTPPVEITDDENFMSIVNQLWVSRMDPEVGSTNEVIIRAWDATADGPKNSGWSYINQFGQGGEQIIDGKSCRSTVFMNGLAYTYTFIAESDGYYDFSAYIKDHAASETVPNAFYTLSVDGGEAVNVPVPFSGGSSFLKTTAEKIYLTAGSHTFKIVAESANIPGVNRLYSISLAKSGVNSVVVDKTSNTAAVDAYFDAPYTGTAMVALYNDAKELVGIYQSTVSNADLITANIAYTGVPTMAKVFIWGDLTNVKPLVKNIEIASTDENWIEK</sequence>
<dbReference type="EMBL" id="JACRSU010000001">
    <property type="protein sequence ID" value="MBC8539396.1"/>
    <property type="molecule type" value="Genomic_DNA"/>
</dbReference>
<dbReference type="RefSeq" id="WP_249310486.1">
    <property type="nucleotide sequence ID" value="NZ_JACRSU010000001.1"/>
</dbReference>
<protein>
    <submittedName>
        <fullName evidence="2">Uncharacterized protein</fullName>
    </submittedName>
</protein>
<comment type="caution">
    <text evidence="2">The sequence shown here is derived from an EMBL/GenBank/DDBJ whole genome shotgun (WGS) entry which is preliminary data.</text>
</comment>
<name>A0A926DKA6_9FIRM</name>
<evidence type="ECO:0000313" key="2">
    <source>
        <dbReference type="EMBL" id="MBC8539396.1"/>
    </source>
</evidence>
<keyword evidence="1" id="KW-0732">Signal</keyword>
<keyword evidence="3" id="KW-1185">Reference proteome</keyword>